<dbReference type="AlphaFoldDB" id="A0A7L7LBR7"/>
<reference evidence="1 2" key="2">
    <citation type="submission" date="2020-08" db="EMBL/GenBank/DDBJ databases">
        <title>Adhaeribacter dokdonensis sp. nov., isolated from the rhizosphere of Elymus tsukushiensis, a plant native to the Dokdo Islands, Republic of Korea.</title>
        <authorList>
            <person name="Ghim S.Y."/>
        </authorList>
    </citation>
    <scope>NUCLEOTIDE SEQUENCE [LARGE SCALE GENOMIC DNA]</scope>
    <source>
        <strain evidence="1 2">KUDC8001</strain>
    </source>
</reference>
<protein>
    <submittedName>
        <fullName evidence="1">Uncharacterized protein</fullName>
    </submittedName>
</protein>
<dbReference type="Proteomes" id="UP000514509">
    <property type="component" value="Chromosome"/>
</dbReference>
<dbReference type="EMBL" id="CP055153">
    <property type="protein sequence ID" value="QMU30280.1"/>
    <property type="molecule type" value="Genomic_DNA"/>
</dbReference>
<gene>
    <name evidence="1" type="ORF">HUW48_20575</name>
</gene>
<evidence type="ECO:0000313" key="2">
    <source>
        <dbReference type="Proteomes" id="UP000514509"/>
    </source>
</evidence>
<evidence type="ECO:0000313" key="1">
    <source>
        <dbReference type="EMBL" id="QMU30280.1"/>
    </source>
</evidence>
<dbReference type="KEGG" id="add:HUW48_20575"/>
<dbReference type="RefSeq" id="WP_182412729.1">
    <property type="nucleotide sequence ID" value="NZ_CP055153.1"/>
</dbReference>
<name>A0A7L7LBR7_9BACT</name>
<sequence length="62" mass="7065">MKAIEFNTIIEADGVIELPDYYKNKCEGPAKVIILQEEVANPKDKVEQEYAKVKEIIKAIQD</sequence>
<organism evidence="1 2">
    <name type="scientific">Adhaeribacter radiodurans</name>
    <dbReference type="NCBI Taxonomy" id="2745197"/>
    <lineage>
        <taxon>Bacteria</taxon>
        <taxon>Pseudomonadati</taxon>
        <taxon>Bacteroidota</taxon>
        <taxon>Cytophagia</taxon>
        <taxon>Cytophagales</taxon>
        <taxon>Hymenobacteraceae</taxon>
        <taxon>Adhaeribacter</taxon>
    </lineage>
</organism>
<reference evidence="1 2" key="1">
    <citation type="submission" date="2020-06" db="EMBL/GenBank/DDBJ databases">
        <authorList>
            <person name="Hwang Y.J."/>
        </authorList>
    </citation>
    <scope>NUCLEOTIDE SEQUENCE [LARGE SCALE GENOMIC DNA]</scope>
    <source>
        <strain evidence="1 2">KUDC8001</strain>
    </source>
</reference>
<proteinExistence type="predicted"/>
<keyword evidence="2" id="KW-1185">Reference proteome</keyword>
<accession>A0A7L7LBR7</accession>